<organism evidence="10 11">
    <name type="scientific">Salinisphaera hydrothermalis (strain C41B8)</name>
    <dbReference type="NCBI Taxonomy" id="1304275"/>
    <lineage>
        <taxon>Bacteria</taxon>
        <taxon>Pseudomonadati</taxon>
        <taxon>Pseudomonadota</taxon>
        <taxon>Gammaproteobacteria</taxon>
        <taxon>Salinisphaerales</taxon>
        <taxon>Salinisphaeraceae</taxon>
        <taxon>Salinisphaera</taxon>
    </lineage>
</organism>
<name>A0A084IKH8_SALHC</name>
<accession>A0A084IKH8</accession>
<keyword evidence="7 9" id="KW-1133">Transmembrane helix</keyword>
<dbReference type="EMBL" id="APNK01000015">
    <property type="protein sequence ID" value="KEZ77212.1"/>
    <property type="molecule type" value="Genomic_DNA"/>
</dbReference>
<feature type="transmembrane region" description="Helical" evidence="9">
    <location>
        <begin position="135"/>
        <end position="157"/>
    </location>
</feature>
<dbReference type="Pfam" id="PF13520">
    <property type="entry name" value="AA_permease_2"/>
    <property type="match status" value="1"/>
</dbReference>
<evidence type="ECO:0000256" key="6">
    <source>
        <dbReference type="ARBA" id="ARBA00022970"/>
    </source>
</evidence>
<dbReference type="NCBIfam" id="TIGR00905">
    <property type="entry name" value="2A0302"/>
    <property type="match status" value="1"/>
</dbReference>
<dbReference type="GO" id="GO:0005886">
    <property type="term" value="C:plasma membrane"/>
    <property type="evidence" value="ECO:0007669"/>
    <property type="project" value="UniProtKB-SubCell"/>
</dbReference>
<feature type="transmembrane region" description="Helical" evidence="9">
    <location>
        <begin position="407"/>
        <end position="423"/>
    </location>
</feature>
<dbReference type="InterPro" id="IPR002293">
    <property type="entry name" value="AA/rel_permease1"/>
</dbReference>
<reference evidence="10 11" key="1">
    <citation type="submission" date="2013-03" db="EMBL/GenBank/DDBJ databases">
        <title>Salinisphaera hydrothermalis C41B8 Genome Sequencing.</title>
        <authorList>
            <person name="Li C."/>
            <person name="Lai Q."/>
            <person name="Shao Z."/>
        </authorList>
    </citation>
    <scope>NUCLEOTIDE SEQUENCE [LARGE SCALE GENOMIC DNA]</scope>
    <source>
        <strain evidence="10 11">C41B8</strain>
    </source>
</reference>
<proteinExistence type="inferred from homology"/>
<dbReference type="GO" id="GO:0022857">
    <property type="term" value="F:transmembrane transporter activity"/>
    <property type="evidence" value="ECO:0007669"/>
    <property type="project" value="InterPro"/>
</dbReference>
<dbReference type="PANTHER" id="PTHR42770:SF4">
    <property type="entry name" value="ARGININE_ORNITHINE ANTIPORTER-RELATED"/>
    <property type="match status" value="1"/>
</dbReference>
<evidence type="ECO:0000256" key="2">
    <source>
        <dbReference type="ARBA" id="ARBA00008220"/>
    </source>
</evidence>
<feature type="transmembrane region" description="Helical" evidence="9">
    <location>
        <begin position="169"/>
        <end position="191"/>
    </location>
</feature>
<comment type="similarity">
    <text evidence="2">Belongs to the amino acid-polyamine-organocation (APC) superfamily. Basic amino acid/polyamine antiporter (APA) (TC 2.A.3.2) family.</text>
</comment>
<dbReference type="eggNOG" id="COG0531">
    <property type="taxonomic scope" value="Bacteria"/>
</dbReference>
<dbReference type="OrthoDB" id="3185104at2"/>
<evidence type="ECO:0000256" key="8">
    <source>
        <dbReference type="ARBA" id="ARBA00023136"/>
    </source>
</evidence>
<evidence type="ECO:0000313" key="11">
    <source>
        <dbReference type="Proteomes" id="UP000028302"/>
    </source>
</evidence>
<keyword evidence="8 9" id="KW-0472">Membrane</keyword>
<feature type="transmembrane region" description="Helical" evidence="9">
    <location>
        <begin position="211"/>
        <end position="230"/>
    </location>
</feature>
<gene>
    <name evidence="10" type="ORF">C41B8_10845</name>
</gene>
<dbReference type="STRING" id="1304275.C41B8_10845"/>
<dbReference type="PIRSF" id="PIRSF006060">
    <property type="entry name" value="AA_transporter"/>
    <property type="match status" value="1"/>
</dbReference>
<dbReference type="InterPro" id="IPR050367">
    <property type="entry name" value="APC_superfamily"/>
</dbReference>
<feature type="transmembrane region" description="Helical" evidence="9">
    <location>
        <begin position="45"/>
        <end position="69"/>
    </location>
</feature>
<dbReference type="PATRIC" id="fig|1304275.5.peg.2214"/>
<sequence length="488" mass="52371">MSGTVEDKAATAEQPAGRRVGLLSLIGMVVGAMIGGGVFSLPQNMAAGASLMAVIIAWIVTGVGMGFLANTFRTLADKRPDLSAGIYTYAREGFGRFAGFQMAWGYWLSAAFGNVAFAVLIMQTLGYYFPQVATGWPAIIGGSILIWAMHFIVLFGVQRAAFLNAVATATKIIPIVAFIVILAVFFSSAQFSTDIWGQQAHLGNVLTQVKSTMMVTLWVFIGIEGAVVVSGRARHSNDVGRATFIGLFLCLLLYFLISVLPFAVMPQTALAGLKSPSTAYVLEHVVGQWGAILMIVSVLVSLLSCWLAWTIMVAELPFEGAKDGVFPAVLAHENRYHSPAPSLWLSSAVMQVTMFVVLFAHNAWLWLIAITGVTVLPPYLASAAYLWRYSRSPGFASAHGHEHRRPALISGVLGTIYALWMLYAAGPQFILLSTIIFALGIPVYWYTRRQHGSGAKVFSPRETGAVIVLVIAALVSVSLIANGTVSIG</sequence>
<keyword evidence="5 9" id="KW-0812">Transmembrane</keyword>
<dbReference type="Gene3D" id="1.20.1740.10">
    <property type="entry name" value="Amino acid/polyamine transporter I"/>
    <property type="match status" value="1"/>
</dbReference>
<feature type="transmembrane region" description="Helical" evidence="9">
    <location>
        <begin position="466"/>
        <end position="487"/>
    </location>
</feature>
<feature type="transmembrane region" description="Helical" evidence="9">
    <location>
        <begin position="366"/>
        <end position="387"/>
    </location>
</feature>
<dbReference type="Proteomes" id="UP000028302">
    <property type="component" value="Unassembled WGS sequence"/>
</dbReference>
<keyword evidence="6" id="KW-0029">Amino-acid transport</keyword>
<evidence type="ECO:0000256" key="5">
    <source>
        <dbReference type="ARBA" id="ARBA00022692"/>
    </source>
</evidence>
<evidence type="ECO:0000256" key="4">
    <source>
        <dbReference type="ARBA" id="ARBA00022475"/>
    </source>
</evidence>
<evidence type="ECO:0000256" key="9">
    <source>
        <dbReference type="SAM" id="Phobius"/>
    </source>
</evidence>
<feature type="transmembrane region" description="Helical" evidence="9">
    <location>
        <begin position="242"/>
        <end position="265"/>
    </location>
</feature>
<keyword evidence="11" id="KW-1185">Reference proteome</keyword>
<feature type="transmembrane region" description="Helical" evidence="9">
    <location>
        <begin position="342"/>
        <end position="360"/>
    </location>
</feature>
<feature type="transmembrane region" description="Helical" evidence="9">
    <location>
        <begin position="285"/>
        <end position="309"/>
    </location>
</feature>
<evidence type="ECO:0000256" key="3">
    <source>
        <dbReference type="ARBA" id="ARBA00022448"/>
    </source>
</evidence>
<feature type="transmembrane region" description="Helical" evidence="9">
    <location>
        <begin position="106"/>
        <end position="129"/>
    </location>
</feature>
<evidence type="ECO:0000313" key="10">
    <source>
        <dbReference type="EMBL" id="KEZ77212.1"/>
    </source>
</evidence>
<evidence type="ECO:0000256" key="7">
    <source>
        <dbReference type="ARBA" id="ARBA00022989"/>
    </source>
</evidence>
<dbReference type="AlphaFoldDB" id="A0A084IKH8"/>
<keyword evidence="3" id="KW-0813">Transport</keyword>
<comment type="caution">
    <text evidence="10">The sequence shown here is derived from an EMBL/GenBank/DDBJ whole genome shotgun (WGS) entry which is preliminary data.</text>
</comment>
<dbReference type="RefSeq" id="WP_051883400.1">
    <property type="nucleotide sequence ID" value="NZ_APNK01000015.1"/>
</dbReference>
<keyword evidence="4" id="KW-1003">Cell membrane</keyword>
<feature type="transmembrane region" description="Helical" evidence="9">
    <location>
        <begin position="20"/>
        <end position="39"/>
    </location>
</feature>
<evidence type="ECO:0000256" key="1">
    <source>
        <dbReference type="ARBA" id="ARBA00004651"/>
    </source>
</evidence>
<dbReference type="GO" id="GO:0006865">
    <property type="term" value="P:amino acid transport"/>
    <property type="evidence" value="ECO:0007669"/>
    <property type="project" value="UniProtKB-KW"/>
</dbReference>
<dbReference type="PANTHER" id="PTHR42770">
    <property type="entry name" value="AMINO ACID TRANSPORTER-RELATED"/>
    <property type="match status" value="1"/>
</dbReference>
<dbReference type="InterPro" id="IPR004754">
    <property type="entry name" value="Amino_acid_antiprt"/>
</dbReference>
<comment type="subcellular location">
    <subcellularLocation>
        <location evidence="1">Cell membrane</location>
        <topology evidence="1">Multi-pass membrane protein</topology>
    </subcellularLocation>
</comment>
<protein>
    <submittedName>
        <fullName evidence="10">Arginine/ornithine antiporter</fullName>
    </submittedName>
</protein>
<feature type="transmembrane region" description="Helical" evidence="9">
    <location>
        <begin position="429"/>
        <end position="446"/>
    </location>
</feature>